<dbReference type="SMART" id="SM00342">
    <property type="entry name" value="HTH_ARAC"/>
    <property type="match status" value="1"/>
</dbReference>
<dbReference type="Gene3D" id="1.10.10.60">
    <property type="entry name" value="Homeodomain-like"/>
    <property type="match status" value="2"/>
</dbReference>
<keyword evidence="7" id="KW-1185">Reference proteome</keyword>
<accession>A0A3D9HW99</accession>
<protein>
    <submittedName>
        <fullName evidence="6">AraC-like DNA-binding protein</fullName>
    </submittedName>
</protein>
<feature type="transmembrane region" description="Helical" evidence="4">
    <location>
        <begin position="12"/>
        <end position="34"/>
    </location>
</feature>
<evidence type="ECO:0000256" key="3">
    <source>
        <dbReference type="ARBA" id="ARBA00023163"/>
    </source>
</evidence>
<dbReference type="Pfam" id="PF12833">
    <property type="entry name" value="HTH_18"/>
    <property type="match status" value="1"/>
</dbReference>
<organism evidence="6 7">
    <name type="scientific">Cohnella phaseoli</name>
    <dbReference type="NCBI Taxonomy" id="456490"/>
    <lineage>
        <taxon>Bacteria</taxon>
        <taxon>Bacillati</taxon>
        <taxon>Bacillota</taxon>
        <taxon>Bacilli</taxon>
        <taxon>Bacillales</taxon>
        <taxon>Paenibacillaceae</taxon>
        <taxon>Cohnella</taxon>
    </lineage>
</organism>
<dbReference type="PROSITE" id="PS01124">
    <property type="entry name" value="HTH_ARAC_FAMILY_2"/>
    <property type="match status" value="1"/>
</dbReference>
<feature type="domain" description="HTH araC/xylS-type" evidence="5">
    <location>
        <begin position="645"/>
        <end position="743"/>
    </location>
</feature>
<dbReference type="GO" id="GO:0003700">
    <property type="term" value="F:DNA-binding transcription factor activity"/>
    <property type="evidence" value="ECO:0007669"/>
    <property type="project" value="InterPro"/>
</dbReference>
<dbReference type="InterPro" id="IPR018060">
    <property type="entry name" value="HTH_AraC"/>
</dbReference>
<dbReference type="InterPro" id="IPR020449">
    <property type="entry name" value="Tscrpt_reg_AraC-type_HTH"/>
</dbReference>
<evidence type="ECO:0000259" key="5">
    <source>
        <dbReference type="PROSITE" id="PS01124"/>
    </source>
</evidence>
<dbReference type="EMBL" id="QRDZ01000050">
    <property type="protein sequence ID" value="RED53196.1"/>
    <property type="molecule type" value="Genomic_DNA"/>
</dbReference>
<evidence type="ECO:0000256" key="2">
    <source>
        <dbReference type="ARBA" id="ARBA00023125"/>
    </source>
</evidence>
<dbReference type="PROSITE" id="PS00041">
    <property type="entry name" value="HTH_ARAC_FAMILY_1"/>
    <property type="match status" value="1"/>
</dbReference>
<keyword evidence="4" id="KW-1133">Transmembrane helix</keyword>
<keyword evidence="2 6" id="KW-0238">DNA-binding</keyword>
<evidence type="ECO:0000313" key="6">
    <source>
        <dbReference type="EMBL" id="RED53196.1"/>
    </source>
</evidence>
<keyword evidence="4" id="KW-0812">Transmembrane</keyword>
<reference evidence="6 7" key="1">
    <citation type="submission" date="2018-07" db="EMBL/GenBank/DDBJ databases">
        <title>Genomic Encyclopedia of Type Strains, Phase III (KMG-III): the genomes of soil and plant-associated and newly described type strains.</title>
        <authorList>
            <person name="Whitman W."/>
        </authorList>
    </citation>
    <scope>NUCLEOTIDE SEQUENCE [LARGE SCALE GENOMIC DNA]</scope>
    <source>
        <strain evidence="6 7">CECT 7287</strain>
    </source>
</reference>
<evidence type="ECO:0000256" key="1">
    <source>
        <dbReference type="ARBA" id="ARBA00023015"/>
    </source>
</evidence>
<dbReference type="SUPFAM" id="SSF46689">
    <property type="entry name" value="Homeodomain-like"/>
    <property type="match status" value="2"/>
</dbReference>
<dbReference type="InterPro" id="IPR018062">
    <property type="entry name" value="HTH_AraC-typ_CS"/>
</dbReference>
<dbReference type="PANTHER" id="PTHR43280:SF2">
    <property type="entry name" value="HTH-TYPE TRANSCRIPTIONAL REGULATOR EXSA"/>
    <property type="match status" value="1"/>
</dbReference>
<dbReference type="PANTHER" id="PTHR43280">
    <property type="entry name" value="ARAC-FAMILY TRANSCRIPTIONAL REGULATOR"/>
    <property type="match status" value="1"/>
</dbReference>
<dbReference type="Proteomes" id="UP000256977">
    <property type="component" value="Unassembled WGS sequence"/>
</dbReference>
<comment type="caution">
    <text evidence="6">The sequence shown here is derived from an EMBL/GenBank/DDBJ whole genome shotgun (WGS) entry which is preliminary data.</text>
</comment>
<keyword evidence="3" id="KW-0804">Transcription</keyword>
<dbReference type="AlphaFoldDB" id="A0A3D9HW99"/>
<dbReference type="PRINTS" id="PR00032">
    <property type="entry name" value="HTHARAC"/>
</dbReference>
<sequence>MVINSLRVKRNSLFAKLLLGFIVIIVISFIFNVLSFKFFTVSIHDEVVLYNKLNMSNTVSKYEEHFQLMGEVATNFYNNTNVTALSRDKTNFFAMNDLAVEFTTLVMNYKNLGLDNLFLYNGRHSFLVDKSGLMKEDEMFAKQYISAKYDTAFWAKQFDEDFYMRIYPAADFTRQTLHGLIEPVGKLFPVIVKSKLQKHYYIAALLDAEALYEKYHLSVSDLFYIADAGGTLYYSSNAQGQTVTPQSLAASGNYYMKNDNYYFYAQGEKTGFTYVNVVPNQNIAAKKSRLSAILILLLAVSLALSLIISVLLSIRIKSPIQKIIESMYKMNPNIQLGSKINEFNAIVDNMRTIIASNRSIHKDLQNKNTLLKKYGYWNKVKSIPIGSRDVQSLIDTSKPYFFVMFHLHFTRRFHELITEEQKKSHILEFIQLNIQLAFPQSETVQSEKDLIFSIVFAGADASGTLRGVLDKMKRVFDMDSEYYYVTIAFKPAPYSPSGFTAAYDEGREMIRRRRLNGETQIVSNFAGPHQDFHLTPSEDKEFAVRLAAANEADIMTMIGRMMNRLRANGTAEQYRQLAREIVSKTLLALVLQNINAGALQEELSPYEQIKEFVSEEQYDDFFRSLIGYAATLMNDKRMEKDSIIDFALTYMEQHYGDDIGPDAVAEKLNLSSGYMCKYIKNKTGKTFGDFLDDIRIMKAKEILESTDCKIHEVALHVGYQNANSFTRMFRRLTGITPGEYRREKRIDVASNIQ</sequence>
<dbReference type="GO" id="GO:0043565">
    <property type="term" value="F:sequence-specific DNA binding"/>
    <property type="evidence" value="ECO:0007669"/>
    <property type="project" value="InterPro"/>
</dbReference>
<evidence type="ECO:0000256" key="4">
    <source>
        <dbReference type="SAM" id="Phobius"/>
    </source>
</evidence>
<gene>
    <name evidence="6" type="ORF">DFP98_15012</name>
</gene>
<keyword evidence="1" id="KW-0805">Transcription regulation</keyword>
<feature type="transmembrane region" description="Helical" evidence="4">
    <location>
        <begin position="290"/>
        <end position="314"/>
    </location>
</feature>
<proteinExistence type="predicted"/>
<dbReference type="InterPro" id="IPR009057">
    <property type="entry name" value="Homeodomain-like_sf"/>
</dbReference>
<name>A0A3D9HW99_9BACL</name>
<evidence type="ECO:0000313" key="7">
    <source>
        <dbReference type="Proteomes" id="UP000256977"/>
    </source>
</evidence>
<keyword evidence="4" id="KW-0472">Membrane</keyword>